<organism evidence="1 2">
    <name type="scientific">Pyricularia oryzae</name>
    <name type="common">Rice blast fungus</name>
    <name type="synonym">Magnaporthe oryzae</name>
    <dbReference type="NCBI Taxonomy" id="318829"/>
    <lineage>
        <taxon>Eukaryota</taxon>
        <taxon>Fungi</taxon>
        <taxon>Dikarya</taxon>
        <taxon>Ascomycota</taxon>
        <taxon>Pezizomycotina</taxon>
        <taxon>Sordariomycetes</taxon>
        <taxon>Sordariomycetidae</taxon>
        <taxon>Magnaporthales</taxon>
        <taxon>Pyriculariaceae</taxon>
        <taxon>Pyricularia</taxon>
    </lineage>
</organism>
<name>A0A4P7N507_PYROR</name>
<accession>A0A4P7N507</accession>
<protein>
    <submittedName>
        <fullName evidence="1">Uncharacterized protein</fullName>
    </submittedName>
</protein>
<proteinExistence type="predicted"/>
<dbReference type="VEuPathDB" id="FungiDB:M_BR32_EuGene_00116011"/>
<gene>
    <name evidence="1" type="ORF">PoMZ_10770</name>
</gene>
<sequence>MTRLRPLADCDASIAWFWKRGGKAVRAGHSLCNAGGLAGWFANNNSVSKYRCVNPSNGNKAESVAAEA</sequence>
<dbReference type="AlphaFoldDB" id="A0A4P7N507"/>
<evidence type="ECO:0000313" key="1">
    <source>
        <dbReference type="EMBL" id="QBZ55054.1"/>
    </source>
</evidence>
<dbReference type="EMBL" id="CP034204">
    <property type="protein sequence ID" value="QBZ55054.1"/>
    <property type="molecule type" value="Genomic_DNA"/>
</dbReference>
<evidence type="ECO:0000313" key="2">
    <source>
        <dbReference type="Proteomes" id="UP000294847"/>
    </source>
</evidence>
<reference evidence="1 2" key="1">
    <citation type="journal article" date="2019" name="Mol. Biol. Evol.">
        <title>Blast fungal genomes show frequent chromosomal changes, gene gains and losses, and effector gene turnover.</title>
        <authorList>
            <person name="Gomez Luciano L.B."/>
            <person name="Jason Tsai I."/>
            <person name="Chuma I."/>
            <person name="Tosa Y."/>
            <person name="Chen Y.H."/>
            <person name="Li J.Y."/>
            <person name="Li M.Y."/>
            <person name="Jade Lu M.Y."/>
            <person name="Nakayashiki H."/>
            <person name="Li W.H."/>
        </authorList>
    </citation>
    <scope>NUCLEOTIDE SEQUENCE [LARGE SCALE GENOMIC DNA]</scope>
    <source>
        <strain evidence="1">MZ5-1-6</strain>
    </source>
</reference>
<dbReference type="Proteomes" id="UP000294847">
    <property type="component" value="Chromosome 1"/>
</dbReference>